<reference evidence="2 3" key="1">
    <citation type="submission" date="2023-11" db="EMBL/GenBank/DDBJ databases">
        <title>Bacillus jintuensis, isolated from a mudflat on the Beibu Gulf coast.</title>
        <authorList>
            <person name="Li M."/>
        </authorList>
    </citation>
    <scope>NUCLEOTIDE SEQUENCE [LARGE SCALE GENOMIC DNA]</scope>
    <source>
        <strain evidence="2 3">31A1R</strain>
    </source>
</reference>
<dbReference type="SUPFAM" id="SSF54106">
    <property type="entry name" value="LysM domain"/>
    <property type="match status" value="1"/>
</dbReference>
<dbReference type="PANTHER" id="PTHR31157">
    <property type="entry name" value="SCP DOMAIN-CONTAINING PROTEIN"/>
    <property type="match status" value="1"/>
</dbReference>
<dbReference type="Pfam" id="PF00188">
    <property type="entry name" value="CAP"/>
    <property type="match status" value="1"/>
</dbReference>
<evidence type="ECO:0000259" key="1">
    <source>
        <dbReference type="PROSITE" id="PS51782"/>
    </source>
</evidence>
<dbReference type="InterPro" id="IPR014044">
    <property type="entry name" value="CAP_dom"/>
</dbReference>
<dbReference type="RefSeq" id="WP_322444956.1">
    <property type="nucleotide sequence ID" value="NZ_JAXOFX010000001.1"/>
</dbReference>
<comment type="caution">
    <text evidence="2">The sequence shown here is derived from an EMBL/GenBank/DDBJ whole genome shotgun (WGS) entry which is preliminary data.</text>
</comment>
<dbReference type="SMART" id="SM00257">
    <property type="entry name" value="LysM"/>
    <property type="match status" value="1"/>
</dbReference>
<dbReference type="PANTHER" id="PTHR31157:SF1">
    <property type="entry name" value="SCP DOMAIN-CONTAINING PROTEIN"/>
    <property type="match status" value="1"/>
</dbReference>
<dbReference type="InterPro" id="IPR036779">
    <property type="entry name" value="LysM_dom_sf"/>
</dbReference>
<protein>
    <submittedName>
        <fullName evidence="2">CAP domain-containing protein</fullName>
    </submittedName>
</protein>
<dbReference type="Pfam" id="PF01476">
    <property type="entry name" value="LysM"/>
    <property type="match status" value="1"/>
</dbReference>
<dbReference type="InterPro" id="IPR018392">
    <property type="entry name" value="LysM"/>
</dbReference>
<feature type="domain" description="LysM" evidence="1">
    <location>
        <begin position="27"/>
        <end position="72"/>
    </location>
</feature>
<evidence type="ECO:0000313" key="3">
    <source>
        <dbReference type="Proteomes" id="UP001290455"/>
    </source>
</evidence>
<dbReference type="CDD" id="cd00118">
    <property type="entry name" value="LysM"/>
    <property type="match status" value="1"/>
</dbReference>
<name>A0ABU5IU34_9BACI</name>
<dbReference type="PROSITE" id="PS51782">
    <property type="entry name" value="LYSM"/>
    <property type="match status" value="1"/>
</dbReference>
<dbReference type="Proteomes" id="UP001290455">
    <property type="component" value="Unassembled WGS sequence"/>
</dbReference>
<organism evidence="2 3">
    <name type="scientific">Robertmurraya mangrovi</name>
    <dbReference type="NCBI Taxonomy" id="3098077"/>
    <lineage>
        <taxon>Bacteria</taxon>
        <taxon>Bacillati</taxon>
        <taxon>Bacillota</taxon>
        <taxon>Bacilli</taxon>
        <taxon>Bacillales</taxon>
        <taxon>Bacillaceae</taxon>
        <taxon>Robertmurraya</taxon>
    </lineage>
</organism>
<gene>
    <name evidence="2" type="ORF">SM124_02755</name>
</gene>
<dbReference type="Gene3D" id="3.40.33.10">
    <property type="entry name" value="CAP"/>
    <property type="match status" value="1"/>
</dbReference>
<dbReference type="SUPFAM" id="SSF55797">
    <property type="entry name" value="PR-1-like"/>
    <property type="match status" value="1"/>
</dbReference>
<sequence>MSFWRVIIIFLCTFVCLFGKATASISSIYHVKKGDTLWNISSSLNLDFKDLLDVNPQLENPDIIFPGDEINIPRKKENKSRFIGKTQSIIFEYANEKRIKAGLTPLILDDELSKAAVLKAEDMRKNEYVAHNSPTYGNPTVMLEALHIPFQTVKENIGAGQKSEQEVFHAWMNSIIQRENLLDKEATHIGIGYAEGGLHGHYWTTFIIKR</sequence>
<evidence type="ECO:0000313" key="2">
    <source>
        <dbReference type="EMBL" id="MDZ5470663.1"/>
    </source>
</evidence>
<dbReference type="EMBL" id="JAXOFX010000001">
    <property type="protein sequence ID" value="MDZ5470663.1"/>
    <property type="molecule type" value="Genomic_DNA"/>
</dbReference>
<accession>A0ABU5IU34</accession>
<keyword evidence="3" id="KW-1185">Reference proteome</keyword>
<dbReference type="Gene3D" id="3.10.350.10">
    <property type="entry name" value="LysM domain"/>
    <property type="match status" value="1"/>
</dbReference>
<dbReference type="CDD" id="cd05379">
    <property type="entry name" value="CAP_bacterial"/>
    <property type="match status" value="1"/>
</dbReference>
<dbReference type="InterPro" id="IPR035940">
    <property type="entry name" value="CAP_sf"/>
</dbReference>
<proteinExistence type="predicted"/>